<sequence length="40" mass="4749">MKRLFILPIELVYGWKMVLYVVVVKCVLVARGLMNAKKYY</sequence>
<keyword evidence="5" id="KW-1185">Reference proteome</keyword>
<accession>A0AAC9HKA1</accession>
<evidence type="ECO:0000313" key="4">
    <source>
        <dbReference type="Proteomes" id="UP000094598"/>
    </source>
</evidence>
<evidence type="ECO:0000313" key="3">
    <source>
        <dbReference type="EMBL" id="TYL12754.1"/>
    </source>
</evidence>
<proteinExistence type="predicted"/>
<reference evidence="2 4" key="1">
    <citation type="submission" date="2016-08" db="EMBL/GenBank/DDBJ databases">
        <title>Moorella thermoacetica DSM 103132.</title>
        <authorList>
            <person name="Jendresen C.B."/>
            <person name="Redl S.M."/>
            <person name="Jensen T.O."/>
            <person name="Nielsen A.T."/>
        </authorList>
    </citation>
    <scope>NUCLEOTIDE SEQUENCE [LARGE SCALE GENOMIC DNA]</scope>
    <source>
        <strain evidence="2 4">DSM 103132</strain>
    </source>
</reference>
<dbReference type="Proteomes" id="UP000094598">
    <property type="component" value="Chromosome"/>
</dbReference>
<dbReference type="AlphaFoldDB" id="A0AAC9HKA1"/>
<evidence type="ECO:0000313" key="2">
    <source>
        <dbReference type="EMBL" id="AOQ24651.1"/>
    </source>
</evidence>
<evidence type="ECO:0000313" key="5">
    <source>
        <dbReference type="Proteomes" id="UP000322283"/>
    </source>
</evidence>
<feature type="transmembrane region" description="Helical" evidence="1">
    <location>
        <begin position="12"/>
        <end position="34"/>
    </location>
</feature>
<keyword evidence="1" id="KW-0812">Transmembrane</keyword>
<keyword evidence="1" id="KW-1133">Transmembrane helix</keyword>
<organism evidence="2 4">
    <name type="scientific">Neomoorella thermoacetica</name>
    <name type="common">Clostridium thermoaceticum</name>
    <dbReference type="NCBI Taxonomy" id="1525"/>
    <lineage>
        <taxon>Bacteria</taxon>
        <taxon>Bacillati</taxon>
        <taxon>Bacillota</taxon>
        <taxon>Clostridia</taxon>
        <taxon>Neomoorellales</taxon>
        <taxon>Neomoorellaceae</taxon>
        <taxon>Neomoorella</taxon>
    </lineage>
</organism>
<dbReference type="EMBL" id="VCDX01000006">
    <property type="protein sequence ID" value="TYL12754.1"/>
    <property type="molecule type" value="Genomic_DNA"/>
</dbReference>
<gene>
    <name evidence="2" type="ORF">Maut_02223</name>
    <name evidence="3" type="ORF">MTAT_19960</name>
</gene>
<dbReference type="Proteomes" id="UP000322283">
    <property type="component" value="Unassembled WGS sequence"/>
</dbReference>
<name>A0AAC9HKA1_NEOTH</name>
<reference evidence="3 5" key="2">
    <citation type="submission" date="2019-05" db="EMBL/GenBank/DDBJ databases">
        <title>Genome sequence of Moorella thermoacetica ATCC 33924.</title>
        <authorList>
            <person name="Poehlein A."/>
            <person name="Bengelsdorf F.R."/>
            <person name="Duerre P."/>
            <person name="Daniel R."/>
        </authorList>
    </citation>
    <scope>NUCLEOTIDE SEQUENCE [LARGE SCALE GENOMIC DNA]</scope>
    <source>
        <strain evidence="3 5">ATCC 33924</strain>
    </source>
</reference>
<keyword evidence="1" id="KW-0472">Membrane</keyword>
<evidence type="ECO:0000256" key="1">
    <source>
        <dbReference type="SAM" id="Phobius"/>
    </source>
</evidence>
<dbReference type="EMBL" id="CP017019">
    <property type="protein sequence ID" value="AOQ24651.1"/>
    <property type="molecule type" value="Genomic_DNA"/>
</dbReference>
<protein>
    <submittedName>
        <fullName evidence="2">Uncharacterized protein</fullName>
    </submittedName>
</protein>